<dbReference type="SMART" id="SM00028">
    <property type="entry name" value="TPR"/>
    <property type="match status" value="4"/>
</dbReference>
<evidence type="ECO:0000256" key="3">
    <source>
        <dbReference type="ARBA" id="ARBA00022989"/>
    </source>
</evidence>
<dbReference type="InterPro" id="IPR051533">
    <property type="entry name" value="WaaL-like"/>
</dbReference>
<feature type="transmembrane region" description="Helical" evidence="5">
    <location>
        <begin position="231"/>
        <end position="247"/>
    </location>
</feature>
<dbReference type="InterPro" id="IPR019734">
    <property type="entry name" value="TPR_rpt"/>
</dbReference>
<dbReference type="InterPro" id="IPR007016">
    <property type="entry name" value="O-antigen_ligase-rel_domated"/>
</dbReference>
<organism evidence="7 8">
    <name type="scientific">Desulfotomaculum nigrificans (strain DSM 14880 / VKM B-2319 / CO-1-SRB)</name>
    <name type="common">Desulfotomaculum carboxydivorans</name>
    <dbReference type="NCBI Taxonomy" id="868595"/>
    <lineage>
        <taxon>Bacteria</taxon>
        <taxon>Bacillati</taxon>
        <taxon>Bacillota</taxon>
        <taxon>Clostridia</taxon>
        <taxon>Eubacteriales</taxon>
        <taxon>Desulfotomaculaceae</taxon>
        <taxon>Desulfotomaculum</taxon>
    </lineage>
</organism>
<comment type="subcellular location">
    <subcellularLocation>
        <location evidence="1">Membrane</location>
        <topology evidence="1">Multi-pass membrane protein</topology>
    </subcellularLocation>
</comment>
<dbReference type="PANTHER" id="PTHR37422">
    <property type="entry name" value="TEICHURONIC ACID BIOSYNTHESIS PROTEIN TUAE"/>
    <property type="match status" value="1"/>
</dbReference>
<feature type="domain" description="O-antigen ligase-related" evidence="6">
    <location>
        <begin position="284"/>
        <end position="424"/>
    </location>
</feature>
<dbReference type="GO" id="GO:0016020">
    <property type="term" value="C:membrane"/>
    <property type="evidence" value="ECO:0007669"/>
    <property type="project" value="UniProtKB-SubCell"/>
</dbReference>
<dbReference type="AlphaFoldDB" id="F6B5K5"/>
<dbReference type="InterPro" id="IPR011990">
    <property type="entry name" value="TPR-like_helical_dom_sf"/>
</dbReference>
<evidence type="ECO:0000313" key="7">
    <source>
        <dbReference type="EMBL" id="AEF95437.1"/>
    </source>
</evidence>
<gene>
    <name evidence="7" type="ordered locus">Desca_2619</name>
</gene>
<dbReference type="RefSeq" id="WP_013810848.1">
    <property type="nucleotide sequence ID" value="NC_015565.1"/>
</dbReference>
<reference evidence="7" key="1">
    <citation type="submission" date="2011-05" db="EMBL/GenBank/DDBJ databases">
        <title>Complete sequence of Desulfotomaculum carboxydivorans CO-1-SRB.</title>
        <authorList>
            <consortium name="US DOE Joint Genome Institute"/>
            <person name="Lucas S."/>
            <person name="Han J."/>
            <person name="Lapidus A."/>
            <person name="Cheng J.-F."/>
            <person name="Goodwin L."/>
            <person name="Pitluck S."/>
            <person name="Peters L."/>
            <person name="Mikhailova N."/>
            <person name="Lu M."/>
            <person name="Han C."/>
            <person name="Tapia R."/>
            <person name="Land M."/>
            <person name="Hauser L."/>
            <person name="Kyrpides N."/>
            <person name="Ivanova N."/>
            <person name="Pagani I."/>
            <person name="Stams A."/>
            <person name="Plugge C."/>
            <person name="Muyzer G."/>
            <person name="Kuever J."/>
            <person name="Parshina S."/>
            <person name="Ivanova A."/>
            <person name="Nazina T."/>
            <person name="Woyke T."/>
        </authorList>
    </citation>
    <scope>NUCLEOTIDE SEQUENCE [LARGE SCALE GENOMIC DNA]</scope>
    <source>
        <strain evidence="7">CO-1-SRB</strain>
    </source>
</reference>
<evidence type="ECO:0000313" key="8">
    <source>
        <dbReference type="Proteomes" id="UP000009226"/>
    </source>
</evidence>
<feature type="transmembrane region" description="Helical" evidence="5">
    <location>
        <begin position="284"/>
        <end position="303"/>
    </location>
</feature>
<feature type="transmembrane region" description="Helical" evidence="5">
    <location>
        <begin position="205"/>
        <end position="225"/>
    </location>
</feature>
<sequence length="781" mass="87705">MNKKNTKKTIQALTLQADNRVIRSITLAGIAALLFVAPFFRGLFFPSEQRYALLGVIILFTLAFVNNQLIKKDAQLFKHPLDYFIFALPLAYLLSTFSAVNNQLAIDALLKYIMYALFYWTVASTICDEKDIRTILNILYLSSIVVALAGVMTATGIINIEHGFLPSDGGTIASTLQYKNALASMLAAAFIVGLYLLLTNKDYKSVKWVTYLYAAGNFLIAAVFFCTNSNGGYLNLAVFILIYLLFIPPNKKITSLYFTGVSLLGGLLTARIMLKEIAEKNYTAAWLVLLICLLAGLLLSYLYNNLANRQFLAEKLYNKKTNRIALLVSYLTLVLGAIGFITLHPSLMAWFISKLHMHGALERITMYQDAWRMFMERPILGWGGGGWQEAYQAYQSYYYVSAQTHSYYLQVLIETGLVGLLLLVGTWLLLIKITYRLYLSKQTSENTRFLTITSLVVAAALGAHALIDFDLSLASLSLQLYTWFAFLRWLWTREMESAQIKKVEKTNLMRIRTVTIAAVCLALLYCSLSLILSEKYMNRALAALNQNDGRQALTFIDQAIGADPLNADFYIIKGQLLLAAGKREDATAAMEKATRLARYNAEYMAILAGFYNQANLPDKAIAAADKIVKLSPLNLQAYESKARIYIQTAMAELHKGDKTKAEQYLNAVLAIPQQMQEKLAAVPEEKKKLWNNTPLVPSNKIKLNIAQASYFLGRWNDAHRYLNEVSGDQSLQPEVTLWQAVLADKQGDKEHAKQLLTKFEKQNPNQIKEFSFITSLPVLGE</sequence>
<feature type="transmembrane region" description="Helical" evidence="5">
    <location>
        <begin position="139"/>
        <end position="160"/>
    </location>
</feature>
<name>F6B5K5_DESCC</name>
<dbReference type="Pfam" id="PF04932">
    <property type="entry name" value="Wzy_C"/>
    <property type="match status" value="1"/>
</dbReference>
<dbReference type="PANTHER" id="PTHR37422:SF13">
    <property type="entry name" value="LIPOPOLYSACCHARIDE BIOSYNTHESIS PROTEIN PA4999-RELATED"/>
    <property type="match status" value="1"/>
</dbReference>
<keyword evidence="8" id="KW-1185">Reference proteome</keyword>
<keyword evidence="4 5" id="KW-0472">Membrane</keyword>
<feature type="transmembrane region" description="Helical" evidence="5">
    <location>
        <begin position="21"/>
        <end position="45"/>
    </location>
</feature>
<keyword evidence="2 5" id="KW-0812">Transmembrane</keyword>
<dbReference type="eggNOG" id="COG0457">
    <property type="taxonomic scope" value="Bacteria"/>
</dbReference>
<dbReference type="STRING" id="868595.Desca_2619"/>
<feature type="transmembrane region" description="Helical" evidence="5">
    <location>
        <begin position="324"/>
        <end position="352"/>
    </location>
</feature>
<dbReference type="eggNOG" id="COG3307">
    <property type="taxonomic scope" value="Bacteria"/>
</dbReference>
<evidence type="ECO:0000259" key="6">
    <source>
        <dbReference type="Pfam" id="PF04932"/>
    </source>
</evidence>
<dbReference type="HOGENOM" id="CLU_011929_0_0_9"/>
<proteinExistence type="predicted"/>
<dbReference type="EMBL" id="CP002736">
    <property type="protein sequence ID" value="AEF95437.1"/>
    <property type="molecule type" value="Genomic_DNA"/>
</dbReference>
<evidence type="ECO:0000256" key="5">
    <source>
        <dbReference type="SAM" id="Phobius"/>
    </source>
</evidence>
<accession>F6B5K5</accession>
<evidence type="ECO:0000256" key="4">
    <source>
        <dbReference type="ARBA" id="ARBA00023136"/>
    </source>
</evidence>
<feature type="transmembrane region" description="Helical" evidence="5">
    <location>
        <begin position="180"/>
        <end position="198"/>
    </location>
</feature>
<evidence type="ECO:0000256" key="2">
    <source>
        <dbReference type="ARBA" id="ARBA00022692"/>
    </source>
</evidence>
<dbReference type="SUPFAM" id="SSF48452">
    <property type="entry name" value="TPR-like"/>
    <property type="match status" value="2"/>
</dbReference>
<evidence type="ECO:0000256" key="1">
    <source>
        <dbReference type="ARBA" id="ARBA00004141"/>
    </source>
</evidence>
<dbReference type="Gene3D" id="1.25.40.10">
    <property type="entry name" value="Tetratricopeptide repeat domain"/>
    <property type="match status" value="1"/>
</dbReference>
<feature type="transmembrane region" description="Helical" evidence="5">
    <location>
        <begin position="81"/>
        <end position="100"/>
    </location>
</feature>
<feature type="transmembrane region" description="Helical" evidence="5">
    <location>
        <begin position="112"/>
        <end position="127"/>
    </location>
</feature>
<keyword evidence="3 5" id="KW-1133">Transmembrane helix</keyword>
<dbReference type="Pfam" id="PF13432">
    <property type="entry name" value="TPR_16"/>
    <property type="match status" value="1"/>
</dbReference>
<dbReference type="KEGG" id="dca:Desca_2619"/>
<feature type="transmembrane region" description="Helical" evidence="5">
    <location>
        <begin position="407"/>
        <end position="429"/>
    </location>
</feature>
<feature type="transmembrane region" description="Helical" evidence="5">
    <location>
        <begin position="473"/>
        <end position="491"/>
    </location>
</feature>
<feature type="transmembrane region" description="Helical" evidence="5">
    <location>
        <begin position="254"/>
        <end position="272"/>
    </location>
</feature>
<dbReference type="Proteomes" id="UP000009226">
    <property type="component" value="Chromosome"/>
</dbReference>
<feature type="transmembrane region" description="Helical" evidence="5">
    <location>
        <begin position="449"/>
        <end position="467"/>
    </location>
</feature>
<protein>
    <submittedName>
        <fullName evidence="7">O-antigen polymerase</fullName>
    </submittedName>
</protein>
<feature type="transmembrane region" description="Helical" evidence="5">
    <location>
        <begin position="51"/>
        <end position="69"/>
    </location>
</feature>
<feature type="transmembrane region" description="Helical" evidence="5">
    <location>
        <begin position="511"/>
        <end position="532"/>
    </location>
</feature>